<dbReference type="GO" id="GO:0009097">
    <property type="term" value="P:isoleucine biosynthetic process"/>
    <property type="evidence" value="ECO:0007669"/>
    <property type="project" value="UniProtKB-UniRule"/>
</dbReference>
<dbReference type="NCBIfam" id="NF011456">
    <property type="entry name" value="PRK14874.1"/>
    <property type="match status" value="1"/>
</dbReference>
<dbReference type="InterPro" id="IPR000534">
    <property type="entry name" value="Semialdehyde_DH_NAD-bd"/>
</dbReference>
<evidence type="ECO:0000256" key="13">
    <source>
        <dbReference type="ARBA" id="ARBA00023167"/>
    </source>
</evidence>
<accession>A0A2K3V236</accession>
<evidence type="ECO:0000256" key="8">
    <source>
        <dbReference type="ARBA" id="ARBA00022697"/>
    </source>
</evidence>
<dbReference type="Proteomes" id="UP000236379">
    <property type="component" value="Unassembled WGS sequence"/>
</dbReference>
<dbReference type="CDD" id="cd18131">
    <property type="entry name" value="ASADH_C_bac_euk_like"/>
    <property type="match status" value="1"/>
</dbReference>
<dbReference type="CDD" id="cd02316">
    <property type="entry name" value="VcASADH2_like_N"/>
    <property type="match status" value="1"/>
</dbReference>
<dbReference type="InterPro" id="IPR036291">
    <property type="entry name" value="NAD(P)-bd_dom_sf"/>
</dbReference>
<keyword evidence="13 15" id="KW-0486">Methionine biosynthesis</keyword>
<dbReference type="OrthoDB" id="9805684at2"/>
<evidence type="ECO:0000313" key="19">
    <source>
        <dbReference type="Proteomes" id="UP000236379"/>
    </source>
</evidence>
<feature type="binding site" evidence="15">
    <location>
        <begin position="36"/>
        <end position="37"/>
    </location>
    <ligand>
        <name>NADP(+)</name>
        <dbReference type="ChEBI" id="CHEBI:58349"/>
    </ligand>
</feature>
<dbReference type="GO" id="GO:0071266">
    <property type="term" value="P:'de novo' L-methionine biosynthetic process"/>
    <property type="evidence" value="ECO:0007669"/>
    <property type="project" value="UniProtKB-UniRule"/>
</dbReference>
<feature type="binding site" evidence="15">
    <location>
        <begin position="154"/>
        <end position="155"/>
    </location>
    <ligand>
        <name>NADP(+)</name>
        <dbReference type="ChEBI" id="CHEBI:58349"/>
    </ligand>
</feature>
<keyword evidence="10 15" id="KW-0220">Diaminopimelate biosynthesis</keyword>
<dbReference type="NCBIfam" id="TIGR01296">
    <property type="entry name" value="asd_B"/>
    <property type="match status" value="1"/>
</dbReference>
<dbReference type="Pfam" id="PF01118">
    <property type="entry name" value="Semialdhyde_dh"/>
    <property type="match status" value="1"/>
</dbReference>
<dbReference type="GO" id="GO:0004073">
    <property type="term" value="F:aspartate-semialdehyde dehydrogenase activity"/>
    <property type="evidence" value="ECO:0007669"/>
    <property type="project" value="UniProtKB-UniRule"/>
</dbReference>
<dbReference type="SUPFAM" id="SSF55347">
    <property type="entry name" value="Glyceraldehyde-3-phosphate dehydrogenase-like, C-terminal domain"/>
    <property type="match status" value="1"/>
</dbReference>
<dbReference type="UniPathway" id="UPA00050">
    <property type="reaction ID" value="UER00463"/>
</dbReference>
<feature type="binding site" evidence="15">
    <location>
        <position position="230"/>
    </location>
    <ligand>
        <name>substrate</name>
    </ligand>
</feature>
<keyword evidence="9 15" id="KW-0521">NADP</keyword>
<evidence type="ECO:0000256" key="1">
    <source>
        <dbReference type="ARBA" id="ARBA00005021"/>
    </source>
</evidence>
<keyword evidence="11 15" id="KW-0560">Oxidoreductase</keyword>
<evidence type="ECO:0000256" key="16">
    <source>
        <dbReference type="PIRSR" id="PIRSR000148-1"/>
    </source>
</evidence>
<comment type="pathway">
    <text evidence="2 15">Amino-acid biosynthesis; L-lysine biosynthesis via DAP pathway; (S)-tetrahydrodipicolinate from L-aspartate: step 2/4.</text>
</comment>
<dbReference type="Gene3D" id="3.30.360.10">
    <property type="entry name" value="Dihydrodipicolinate Reductase, domain 2"/>
    <property type="match status" value="1"/>
</dbReference>
<comment type="pathway">
    <text evidence="3 15">Amino-acid biosynthesis; L-threonine biosynthesis; L-threonine from L-aspartate: step 2/5.</text>
</comment>
<feature type="active site" description="Acyl-thioester intermediate" evidence="15 16">
    <location>
        <position position="124"/>
    </location>
</feature>
<dbReference type="UniPathway" id="UPA00051">
    <property type="reaction ID" value="UER00464"/>
</dbReference>
<evidence type="ECO:0000256" key="5">
    <source>
        <dbReference type="ARBA" id="ARBA00011738"/>
    </source>
</evidence>
<dbReference type="GO" id="GO:0046983">
    <property type="term" value="F:protein dimerization activity"/>
    <property type="evidence" value="ECO:0007669"/>
    <property type="project" value="InterPro"/>
</dbReference>
<evidence type="ECO:0000256" key="6">
    <source>
        <dbReference type="ARBA" id="ARBA00013120"/>
    </source>
</evidence>
<evidence type="ECO:0000256" key="15">
    <source>
        <dbReference type="HAMAP-Rule" id="MF_02121"/>
    </source>
</evidence>
<feature type="binding site" evidence="15">
    <location>
        <begin position="9"/>
        <end position="12"/>
    </location>
    <ligand>
        <name>NADP(+)</name>
        <dbReference type="ChEBI" id="CHEBI:58349"/>
    </ligand>
</feature>
<sequence length="338" mass="36321">MRVAIVGATGAVGHELMQVLESRLKFDELLLYASPRSAGSRLTFGGQELTVQVTPEGPIDADVILASAGGSVSKALAHRWIEGGGVVIDNSSAFRYDAQVPLVVPEVNGEAALSHRGIIANPNCTTAIAVVAVAPIHREYGVKRMIVSTYQATSGAGQKGMDELLEQTRVQLEGGQATHEVFAHPIPFNVIPHIDAFQDNGYTKEEMKVVWETHKIIGDSSIRVSCTAVRIPTLRTHSEAITLELERPATPAQIRELLARSAGVEVRDDPAAGLYPMPLTASGKYDVEVGRIRESLVFDGGIDLFVSGDQLLKGAALNAVQIAEYLQEKGALKERQRV</sequence>
<dbReference type="SUPFAM" id="SSF51735">
    <property type="entry name" value="NAD(P)-binding Rossmann-fold domains"/>
    <property type="match status" value="1"/>
</dbReference>
<dbReference type="GO" id="GO:0019877">
    <property type="term" value="P:diaminopimelate biosynthetic process"/>
    <property type="evidence" value="ECO:0007669"/>
    <property type="project" value="UniProtKB-UniRule"/>
</dbReference>
<evidence type="ECO:0000256" key="11">
    <source>
        <dbReference type="ARBA" id="ARBA00023002"/>
    </source>
</evidence>
<evidence type="ECO:0000256" key="4">
    <source>
        <dbReference type="ARBA" id="ARBA00010584"/>
    </source>
</evidence>
<evidence type="ECO:0000256" key="10">
    <source>
        <dbReference type="ARBA" id="ARBA00022915"/>
    </source>
</evidence>
<comment type="pathway">
    <text evidence="1 15">Amino-acid biosynthesis; L-methionine biosynthesis via de novo pathway; L-homoserine from L-aspartate: step 2/3.</text>
</comment>
<evidence type="ECO:0000256" key="12">
    <source>
        <dbReference type="ARBA" id="ARBA00023154"/>
    </source>
</evidence>
<dbReference type="UniPathway" id="UPA00034">
    <property type="reaction ID" value="UER00016"/>
</dbReference>
<keyword evidence="19" id="KW-1185">Reference proteome</keyword>
<comment type="caution">
    <text evidence="15">Lacks conserved residue(s) required for the propagation of feature annotation.</text>
</comment>
<evidence type="ECO:0000259" key="17">
    <source>
        <dbReference type="SMART" id="SM00859"/>
    </source>
</evidence>
<name>A0A2K3V236_9DEIO</name>
<feature type="binding site" evidence="15">
    <location>
        <position position="95"/>
    </location>
    <ligand>
        <name>phosphate</name>
        <dbReference type="ChEBI" id="CHEBI:43474"/>
    </ligand>
</feature>
<dbReference type="PANTHER" id="PTHR46278:SF2">
    <property type="entry name" value="ASPARTATE-SEMIALDEHYDE DEHYDROGENASE"/>
    <property type="match status" value="1"/>
</dbReference>
<comment type="similarity">
    <text evidence="4 15">Belongs to the aspartate-semialdehyde dehydrogenase family.</text>
</comment>
<feature type="active site" description="Proton acceptor" evidence="15 16">
    <location>
        <position position="237"/>
    </location>
</feature>
<feature type="domain" description="Semialdehyde dehydrogenase NAD-binding" evidence="17">
    <location>
        <begin position="2"/>
        <end position="115"/>
    </location>
</feature>
<evidence type="ECO:0000256" key="14">
    <source>
        <dbReference type="ARBA" id="ARBA00047891"/>
    </source>
</evidence>
<dbReference type="InterPro" id="IPR005986">
    <property type="entry name" value="Asp_semialdehyde_DH_beta"/>
</dbReference>
<dbReference type="PANTHER" id="PTHR46278">
    <property type="entry name" value="DEHYDROGENASE, PUTATIVE-RELATED"/>
    <property type="match status" value="1"/>
</dbReference>
<evidence type="ECO:0000256" key="9">
    <source>
        <dbReference type="ARBA" id="ARBA00022857"/>
    </source>
</evidence>
<dbReference type="SMART" id="SM00859">
    <property type="entry name" value="Semialdhyde_dh"/>
    <property type="match status" value="1"/>
</dbReference>
<dbReference type="Pfam" id="PF02774">
    <property type="entry name" value="Semialdhyde_dhC"/>
    <property type="match status" value="1"/>
</dbReference>
<dbReference type="AlphaFoldDB" id="A0A2K3V236"/>
<organism evidence="18 19">
    <name type="scientific">Deinococcus koreensis</name>
    <dbReference type="NCBI Taxonomy" id="2054903"/>
    <lineage>
        <taxon>Bacteria</taxon>
        <taxon>Thermotogati</taxon>
        <taxon>Deinococcota</taxon>
        <taxon>Deinococci</taxon>
        <taxon>Deinococcales</taxon>
        <taxon>Deinococcaceae</taxon>
        <taxon>Deinococcus</taxon>
    </lineage>
</organism>
<dbReference type="InterPro" id="IPR012080">
    <property type="entry name" value="Asp_semialdehyde_DH"/>
</dbReference>
<dbReference type="EMBL" id="PPPD01000001">
    <property type="protein sequence ID" value="PNY82857.1"/>
    <property type="molecule type" value="Genomic_DNA"/>
</dbReference>
<keyword evidence="12 15" id="KW-0457">Lysine biosynthesis</keyword>
<dbReference type="GO" id="GO:0009089">
    <property type="term" value="P:lysine biosynthetic process via diaminopimelate"/>
    <property type="evidence" value="ECO:0007669"/>
    <property type="project" value="UniProtKB-UniRule"/>
</dbReference>
<dbReference type="InterPro" id="IPR012280">
    <property type="entry name" value="Semialdhyde_DH_dimer_dom"/>
</dbReference>
<dbReference type="GO" id="GO:0009088">
    <property type="term" value="P:threonine biosynthetic process"/>
    <property type="evidence" value="ECO:0007669"/>
    <property type="project" value="UniProtKB-UniRule"/>
</dbReference>
<keyword evidence="7 15" id="KW-0028">Amino-acid biosynthesis</keyword>
<proteinExistence type="inferred from homology"/>
<dbReference type="Gene3D" id="3.40.50.720">
    <property type="entry name" value="NAD(P)-binding Rossmann-like Domain"/>
    <property type="match status" value="1"/>
</dbReference>
<evidence type="ECO:0000256" key="3">
    <source>
        <dbReference type="ARBA" id="ARBA00005097"/>
    </source>
</evidence>
<dbReference type="RefSeq" id="WP_103313289.1">
    <property type="nucleotide sequence ID" value="NZ_PPPD01000001.1"/>
</dbReference>
<dbReference type="GO" id="GO:0051287">
    <property type="term" value="F:NAD binding"/>
    <property type="evidence" value="ECO:0007669"/>
    <property type="project" value="InterPro"/>
</dbReference>
<gene>
    <name evidence="15" type="primary">asd</name>
    <name evidence="18" type="ORF">CVO96_04080</name>
</gene>
<feature type="binding site" evidence="15">
    <location>
        <position position="151"/>
    </location>
    <ligand>
        <name>substrate</name>
    </ligand>
</feature>
<dbReference type="HAMAP" id="MF_02121">
    <property type="entry name" value="ASADH"/>
    <property type="match status" value="1"/>
</dbReference>
<comment type="caution">
    <text evidence="18">The sequence shown here is derived from an EMBL/GenBank/DDBJ whole genome shotgun (WGS) entry which is preliminary data.</text>
</comment>
<comment type="catalytic activity">
    <reaction evidence="14 15">
        <text>L-aspartate 4-semialdehyde + phosphate + NADP(+) = 4-phospho-L-aspartate + NADPH + H(+)</text>
        <dbReference type="Rhea" id="RHEA:24284"/>
        <dbReference type="ChEBI" id="CHEBI:15378"/>
        <dbReference type="ChEBI" id="CHEBI:43474"/>
        <dbReference type="ChEBI" id="CHEBI:57535"/>
        <dbReference type="ChEBI" id="CHEBI:57783"/>
        <dbReference type="ChEBI" id="CHEBI:58349"/>
        <dbReference type="ChEBI" id="CHEBI:537519"/>
        <dbReference type="EC" id="1.2.1.11"/>
    </reaction>
</comment>
<evidence type="ECO:0000256" key="7">
    <source>
        <dbReference type="ARBA" id="ARBA00022605"/>
    </source>
</evidence>
<dbReference type="GO" id="GO:0050661">
    <property type="term" value="F:NADP binding"/>
    <property type="evidence" value="ECO:0007669"/>
    <property type="project" value="UniProtKB-UniRule"/>
</dbReference>
<protein>
    <recommendedName>
        <fullName evidence="6 15">Aspartate-semialdehyde dehydrogenase</fullName>
        <shortName evidence="15">ASA dehydrogenase</shortName>
        <shortName evidence="15">ASADH</shortName>
        <ecNumber evidence="6 15">1.2.1.11</ecNumber>
    </recommendedName>
    <alternativeName>
        <fullName evidence="15">Aspartate-beta-semialdehyde dehydrogenase</fullName>
    </alternativeName>
</protein>
<dbReference type="EC" id="1.2.1.11" evidence="6 15"/>
<comment type="subunit">
    <text evidence="5 15">Homodimer.</text>
</comment>
<comment type="function">
    <text evidence="15">Catalyzes the NADPH-dependent formation of L-aspartate-semialdehyde (L-ASA) by the reductive dephosphorylation of L-aspartyl-4-phosphate.</text>
</comment>
<evidence type="ECO:0000256" key="2">
    <source>
        <dbReference type="ARBA" id="ARBA00005076"/>
    </source>
</evidence>
<evidence type="ECO:0000313" key="18">
    <source>
        <dbReference type="EMBL" id="PNY82857.1"/>
    </source>
</evidence>
<keyword evidence="8 15" id="KW-0791">Threonine biosynthesis</keyword>
<feature type="binding site" evidence="15">
    <location>
        <position position="310"/>
    </location>
    <ligand>
        <name>NADP(+)</name>
        <dbReference type="ChEBI" id="CHEBI:58349"/>
    </ligand>
</feature>
<dbReference type="PIRSF" id="PIRSF000148">
    <property type="entry name" value="ASA_dh"/>
    <property type="match status" value="1"/>
</dbReference>
<reference evidence="18 19" key="1">
    <citation type="submission" date="2018-01" db="EMBL/GenBank/DDBJ databases">
        <title>Deinococcus koreensis sp. nov., a radiation-resistant bacterium isolated from river water.</title>
        <authorList>
            <person name="Choi A."/>
        </authorList>
    </citation>
    <scope>NUCLEOTIDE SEQUENCE [LARGE SCALE GENOMIC DNA]</scope>
    <source>
        <strain evidence="18 19">SJW1-2</strain>
    </source>
</reference>